<feature type="domain" description="Deoxyribonuclease NucA/NucB" evidence="3">
    <location>
        <begin position="340"/>
        <end position="427"/>
    </location>
</feature>
<dbReference type="EMBL" id="CP108090">
    <property type="protein sequence ID" value="WUQ17401.1"/>
    <property type="molecule type" value="Genomic_DNA"/>
</dbReference>
<evidence type="ECO:0000313" key="4">
    <source>
        <dbReference type="EMBL" id="WUQ17401.1"/>
    </source>
</evidence>
<feature type="compositionally biased region" description="Low complexity" evidence="1">
    <location>
        <begin position="369"/>
        <end position="380"/>
    </location>
</feature>
<dbReference type="Pfam" id="PF14040">
    <property type="entry name" value="DNase_NucA_NucB"/>
    <property type="match status" value="1"/>
</dbReference>
<dbReference type="Proteomes" id="UP001432039">
    <property type="component" value="Chromosome"/>
</dbReference>
<gene>
    <name evidence="4" type="ORF">OG517_41845</name>
</gene>
<evidence type="ECO:0000313" key="5">
    <source>
        <dbReference type="Proteomes" id="UP001432039"/>
    </source>
</evidence>
<feature type="signal peptide" evidence="2">
    <location>
        <begin position="1"/>
        <end position="30"/>
    </location>
</feature>
<feature type="compositionally biased region" description="Basic and acidic residues" evidence="1">
    <location>
        <begin position="331"/>
        <end position="350"/>
    </location>
</feature>
<dbReference type="InterPro" id="IPR029476">
    <property type="entry name" value="DNase_NucA_NucB"/>
</dbReference>
<evidence type="ECO:0000256" key="2">
    <source>
        <dbReference type="SAM" id="SignalP"/>
    </source>
</evidence>
<dbReference type="RefSeq" id="WP_328965622.1">
    <property type="nucleotide sequence ID" value="NZ_CP108090.1"/>
</dbReference>
<accession>A0ABZ1TPU7</accession>
<feature type="region of interest" description="Disordered" evidence="1">
    <location>
        <begin position="27"/>
        <end position="69"/>
    </location>
</feature>
<evidence type="ECO:0000259" key="3">
    <source>
        <dbReference type="Pfam" id="PF14040"/>
    </source>
</evidence>
<evidence type="ECO:0000256" key="1">
    <source>
        <dbReference type="SAM" id="MobiDB-lite"/>
    </source>
</evidence>
<proteinExistence type="predicted"/>
<feature type="chain" id="PRO_5046291262" description="Deoxyribonuclease NucA/NucB domain-containing protein" evidence="2">
    <location>
        <begin position="31"/>
        <end position="458"/>
    </location>
</feature>
<keyword evidence="2" id="KW-0732">Signal</keyword>
<protein>
    <recommendedName>
        <fullName evidence="3">Deoxyribonuclease NucA/NucB domain-containing protein</fullName>
    </recommendedName>
</protein>
<name>A0ABZ1TPU7_STRVG</name>
<sequence>MKHVRRGMAAIASLALTAALLTLGTSPAAAASPKPPASAPGIEYTAMPGDGAQRSSNGKGTAQMPISPDNPAGTEWLNDCLGSSDAQDPDGRVYNRFKWCSDFELKAAYYKIENGKPVLKGTNTIRLLAAAIGYNDTRATRVFLRAKTGQVRYDGWNLIEKRTVAPNLKLEISPECVPGADQPTTATCGVGRSPAKMEWAQWSNFPDWVYWDVSSIGGEGQDQIAFHQWRFDENGASPGYEQIQRGKSSPVGIRCDSATYFKIRNESYPHACIYTGALPFLTQSASDPSHGQVARHIRDALNNPDSTYPLKTDGPKKIPGMWSASQAGRGEPLHRIDREGEYGKRNENWKKSGCGQNTTQGNPWAPNYTPATGLPATTAPNQECDEYPFGSTWEGAAHPDYDFSVRWVDKTHNGSAGNFLGQFYVTDRILRYSPSPTQGGGVTPKGPSADPFWVNITD</sequence>
<feature type="region of interest" description="Disordered" evidence="1">
    <location>
        <begin position="301"/>
        <end position="381"/>
    </location>
</feature>
<keyword evidence="5" id="KW-1185">Reference proteome</keyword>
<organism evidence="4 5">
    <name type="scientific">Streptomyces virginiae</name>
    <name type="common">Streptomyces cinnamonensis</name>
    <dbReference type="NCBI Taxonomy" id="1961"/>
    <lineage>
        <taxon>Bacteria</taxon>
        <taxon>Bacillati</taxon>
        <taxon>Actinomycetota</taxon>
        <taxon>Actinomycetes</taxon>
        <taxon>Kitasatosporales</taxon>
        <taxon>Streptomycetaceae</taxon>
        <taxon>Streptomyces</taxon>
    </lineage>
</organism>
<reference evidence="4" key="1">
    <citation type="submission" date="2022-10" db="EMBL/GenBank/DDBJ databases">
        <title>The complete genomes of actinobacterial strains from the NBC collection.</title>
        <authorList>
            <person name="Joergensen T.S."/>
            <person name="Alvarez Arevalo M."/>
            <person name="Sterndorff E.B."/>
            <person name="Faurdal D."/>
            <person name="Vuksanovic O."/>
            <person name="Mourched A.-S."/>
            <person name="Charusanti P."/>
            <person name="Shaw S."/>
            <person name="Blin K."/>
            <person name="Weber T."/>
        </authorList>
    </citation>
    <scope>NUCLEOTIDE SEQUENCE</scope>
    <source>
        <strain evidence="4">NBC_00248</strain>
    </source>
</reference>